<dbReference type="EMBL" id="CT573073">
    <property type="protein sequence ID" value="CAJ71717.1"/>
    <property type="molecule type" value="Genomic_DNA"/>
</dbReference>
<dbReference type="GO" id="GO:0030791">
    <property type="term" value="F:arsenite methyltransferase activity"/>
    <property type="evidence" value="ECO:0007669"/>
    <property type="project" value="UniProtKB-EC"/>
</dbReference>
<feature type="domain" description="Methyltransferase" evidence="14">
    <location>
        <begin position="307"/>
        <end position="453"/>
    </location>
</feature>
<keyword evidence="3" id="KW-0949">S-adenosyl-L-methionine</keyword>
<evidence type="ECO:0000256" key="12">
    <source>
        <dbReference type="ARBA" id="ARBA00048428"/>
    </source>
</evidence>
<reference evidence="15" key="2">
    <citation type="submission" date="2006-01" db="EMBL/GenBank/DDBJ databases">
        <authorList>
            <person name="Genoscope"/>
        </authorList>
    </citation>
    <scope>NUCLEOTIDE SEQUENCE</scope>
</reference>
<evidence type="ECO:0000256" key="2">
    <source>
        <dbReference type="ARBA" id="ARBA00022679"/>
    </source>
</evidence>
<evidence type="ECO:0000256" key="9">
    <source>
        <dbReference type="ARBA" id="ARBA00034545"/>
    </source>
</evidence>
<dbReference type="InterPro" id="IPR058240">
    <property type="entry name" value="rSAM_sf"/>
</dbReference>
<proteinExistence type="inferred from homology"/>
<evidence type="ECO:0000256" key="1">
    <source>
        <dbReference type="ARBA" id="ARBA00001966"/>
    </source>
</evidence>
<dbReference type="Pfam" id="PF13847">
    <property type="entry name" value="Methyltransf_31"/>
    <property type="match status" value="1"/>
</dbReference>
<protein>
    <recommendedName>
        <fullName evidence="9">Arsenite methyltransferase</fullName>
        <ecNumber evidence="8">2.1.1.137</ecNumber>
    </recommendedName>
</protein>
<evidence type="ECO:0000259" key="13">
    <source>
        <dbReference type="Pfam" id="PF04055"/>
    </source>
</evidence>
<keyword evidence="2" id="KW-0808">Transferase</keyword>
<dbReference type="InterPro" id="IPR007197">
    <property type="entry name" value="rSAM"/>
</dbReference>
<dbReference type="PANTHER" id="PTHR43675:SF8">
    <property type="entry name" value="ARSENITE METHYLTRANSFERASE"/>
    <property type="match status" value="1"/>
</dbReference>
<dbReference type="PANTHER" id="PTHR43675">
    <property type="entry name" value="ARSENITE METHYLTRANSFERASE"/>
    <property type="match status" value="1"/>
</dbReference>
<dbReference type="InterPro" id="IPR025714">
    <property type="entry name" value="Methyltranfer_dom"/>
</dbReference>
<comment type="catalytic activity">
    <reaction evidence="12">
        <text>arsenic triglutathione + 3 [thioredoxin]-dithiol + 3 S-adenosyl-L-methionine = trimethylarsine + 3 [thioredoxin]-disulfide + 3 glutathione + 3 S-adenosyl-L-homocysteine + 3 H(+)</text>
        <dbReference type="Rhea" id="RHEA:69432"/>
        <dbReference type="Rhea" id="RHEA-COMP:10698"/>
        <dbReference type="Rhea" id="RHEA-COMP:10700"/>
        <dbReference type="ChEBI" id="CHEBI:15378"/>
        <dbReference type="ChEBI" id="CHEBI:27130"/>
        <dbReference type="ChEBI" id="CHEBI:29950"/>
        <dbReference type="ChEBI" id="CHEBI:50058"/>
        <dbReference type="ChEBI" id="CHEBI:57856"/>
        <dbReference type="ChEBI" id="CHEBI:57925"/>
        <dbReference type="ChEBI" id="CHEBI:59789"/>
        <dbReference type="ChEBI" id="CHEBI:183640"/>
        <dbReference type="EC" id="2.1.1.137"/>
    </reaction>
</comment>
<evidence type="ECO:0000256" key="6">
    <source>
        <dbReference type="ARBA" id="ARBA00023014"/>
    </source>
</evidence>
<evidence type="ECO:0000256" key="4">
    <source>
        <dbReference type="ARBA" id="ARBA00022723"/>
    </source>
</evidence>
<dbReference type="EC" id="2.1.1.137" evidence="8"/>
<evidence type="ECO:0000256" key="11">
    <source>
        <dbReference type="ARBA" id="ARBA00047943"/>
    </source>
</evidence>
<dbReference type="SUPFAM" id="SSF53335">
    <property type="entry name" value="S-adenosyl-L-methionine-dependent methyltransferases"/>
    <property type="match status" value="1"/>
</dbReference>
<organism evidence="15">
    <name type="scientific">Kuenenia stuttgartiensis</name>
    <dbReference type="NCBI Taxonomy" id="174633"/>
    <lineage>
        <taxon>Bacteria</taxon>
        <taxon>Pseudomonadati</taxon>
        <taxon>Planctomycetota</taxon>
        <taxon>Candidatus Brocadiia</taxon>
        <taxon>Candidatus Brocadiales</taxon>
        <taxon>Candidatus Brocadiaceae</taxon>
        <taxon>Candidatus Kuenenia</taxon>
    </lineage>
</organism>
<dbReference type="InterPro" id="IPR013785">
    <property type="entry name" value="Aldolase_TIM"/>
</dbReference>
<comment type="similarity">
    <text evidence="7">Belongs to the methyltransferase superfamily. Arsenite methyltransferase family.</text>
</comment>
<evidence type="ECO:0000256" key="3">
    <source>
        <dbReference type="ARBA" id="ARBA00022691"/>
    </source>
</evidence>
<keyword evidence="5" id="KW-0408">Iron</keyword>
<comment type="cofactor">
    <cofactor evidence="1">
        <name>[4Fe-4S] cluster</name>
        <dbReference type="ChEBI" id="CHEBI:49883"/>
    </cofactor>
</comment>
<dbReference type="CDD" id="cd02440">
    <property type="entry name" value="AdoMet_MTases"/>
    <property type="match status" value="1"/>
</dbReference>
<evidence type="ECO:0000259" key="14">
    <source>
        <dbReference type="Pfam" id="PF13847"/>
    </source>
</evidence>
<keyword evidence="6" id="KW-0411">Iron-sulfur</keyword>
<dbReference type="Gene3D" id="3.40.50.150">
    <property type="entry name" value="Vaccinia Virus protein VP39"/>
    <property type="match status" value="1"/>
</dbReference>
<dbReference type="InterPro" id="IPR029063">
    <property type="entry name" value="SAM-dependent_MTases_sf"/>
</dbReference>
<dbReference type="SUPFAM" id="SSF102114">
    <property type="entry name" value="Radical SAM enzymes"/>
    <property type="match status" value="1"/>
</dbReference>
<comment type="catalytic activity">
    <reaction evidence="11">
        <text>arsenic triglutathione + 2 [thioredoxin]-dithiol + 2 S-adenosyl-L-methionine + H2O = dimethylarsinous acid + 2 [thioredoxin]-disulfide + 3 glutathione + 2 S-adenosyl-L-homocysteine + 2 H(+)</text>
        <dbReference type="Rhea" id="RHEA:69464"/>
        <dbReference type="Rhea" id="RHEA-COMP:10698"/>
        <dbReference type="Rhea" id="RHEA-COMP:10700"/>
        <dbReference type="ChEBI" id="CHEBI:15377"/>
        <dbReference type="ChEBI" id="CHEBI:15378"/>
        <dbReference type="ChEBI" id="CHEBI:23808"/>
        <dbReference type="ChEBI" id="CHEBI:29950"/>
        <dbReference type="ChEBI" id="CHEBI:50058"/>
        <dbReference type="ChEBI" id="CHEBI:57856"/>
        <dbReference type="ChEBI" id="CHEBI:57925"/>
        <dbReference type="ChEBI" id="CHEBI:59789"/>
        <dbReference type="ChEBI" id="CHEBI:183640"/>
        <dbReference type="EC" id="2.1.1.137"/>
    </reaction>
</comment>
<sequence>MITIDTIQWYLKEAAMLGVKEFYFTGGEPFLHPHIVDILQESLKYGQTTVLSNGTLITEDISQTLAQVSRTSKHKLAFRVSLESFIEEENDQIRGEGAFKMAIRGIQSLTHAGFNPIITVADWSKYGKFTKETAEELQLLERSLNIPQLRLKKLPLVLLGRCAEFVRPYDEGERVTDQCFDNYPMDNLQCTTSRIVTSKGVFVCPILIDDPKAWMGRTLQESLNPYTMESPACYTCRTTGLTCKNEADDAKDAVRKSVNEFYAAAAIQPQKELCCPTSYNAADISHIPLEALNISYGCGSPVTQANIKSGENVLDLGSGGGIDCFIAAKMAGEQGQIIGVDMTDEMLRNANATREIVARNLGYNNVRFMKGFLEEIPVTDECVDLVTSNCVINLSAQKEKVFQEIFRVLKAGGRFVISDIVSDREVPVSMKQDKKLWGECISGAITEAEFFNITRKIGFYGLEIVNRYLYKEVDGFTFYSITARGHKFKKSKECVYTGQYAIYKGPFSNVSDDDGHTYPVGTPIEICIDTAWKLSNPPYEGMFILSGGMQSKDVKTACGPKCC</sequence>
<name>Q1PWV4_KUEST</name>
<accession>Q1PWV4</accession>
<dbReference type="Pfam" id="PF04055">
    <property type="entry name" value="Radical_SAM"/>
    <property type="match status" value="1"/>
</dbReference>
<feature type="domain" description="Radical SAM core" evidence="13">
    <location>
        <begin position="5"/>
        <end position="118"/>
    </location>
</feature>
<evidence type="ECO:0000313" key="15">
    <source>
        <dbReference type="EMBL" id="CAJ71717.1"/>
    </source>
</evidence>
<dbReference type="GO" id="GO:0051536">
    <property type="term" value="F:iron-sulfur cluster binding"/>
    <property type="evidence" value="ECO:0007669"/>
    <property type="project" value="UniProtKB-KW"/>
</dbReference>
<dbReference type="InterPro" id="IPR026669">
    <property type="entry name" value="Arsenite_MeTrfase-like"/>
</dbReference>
<gene>
    <name evidence="15" type="ORF">kustc0972</name>
</gene>
<dbReference type="CDD" id="cd01335">
    <property type="entry name" value="Radical_SAM"/>
    <property type="match status" value="1"/>
</dbReference>
<evidence type="ECO:0000256" key="5">
    <source>
        <dbReference type="ARBA" id="ARBA00023004"/>
    </source>
</evidence>
<dbReference type="AlphaFoldDB" id="Q1PWV4"/>
<evidence type="ECO:0000256" key="10">
    <source>
        <dbReference type="ARBA" id="ARBA00047941"/>
    </source>
</evidence>
<keyword evidence="4" id="KW-0479">Metal-binding</keyword>
<evidence type="ECO:0000256" key="8">
    <source>
        <dbReference type="ARBA" id="ARBA00034521"/>
    </source>
</evidence>
<reference evidence="15" key="1">
    <citation type="journal article" date="2006" name="Nature">
        <title>Deciphering the evolution and metabolism of an anammox bacterium from a community genome.</title>
        <authorList>
            <person name="Strous M."/>
            <person name="Pelletier E."/>
            <person name="Mangenot S."/>
            <person name="Rattei T."/>
            <person name="Lehner A."/>
            <person name="Taylor M.W."/>
            <person name="Horn M."/>
            <person name="Daims H."/>
            <person name="Bartol-Mavel D."/>
            <person name="Wincker P."/>
            <person name="Barbe V."/>
            <person name="Fonknechten N."/>
            <person name="Vallenet D."/>
            <person name="Segurens B."/>
            <person name="Schenowitz-Truong C."/>
            <person name="Medigue C."/>
            <person name="Collingro A."/>
            <person name="Snel B."/>
            <person name="Dutilh B.E."/>
            <person name="OpDenCamp H.J.M."/>
            <person name="vanDerDrift C."/>
            <person name="Cirpus I."/>
            <person name="vanDePas-Schoonen K.T."/>
            <person name="Harhangi H.R."/>
            <person name="vanNiftrik L."/>
            <person name="Schmid M."/>
            <person name="Keltjens J."/>
            <person name="vanDeVossenberg J."/>
            <person name="Kartal B."/>
            <person name="Meier H."/>
            <person name="Frishman D."/>
            <person name="Huynen M.A."/>
            <person name="Mewes H."/>
            <person name="Weissenbach J."/>
            <person name="Jetten M.S.M."/>
            <person name="Wagner M."/>
            <person name="LePaslier D."/>
        </authorList>
    </citation>
    <scope>NUCLEOTIDE SEQUENCE</scope>
</reference>
<dbReference type="GO" id="GO:0046872">
    <property type="term" value="F:metal ion binding"/>
    <property type="evidence" value="ECO:0007669"/>
    <property type="project" value="UniProtKB-KW"/>
</dbReference>
<dbReference type="Gene3D" id="3.20.20.70">
    <property type="entry name" value="Aldolase class I"/>
    <property type="match status" value="1"/>
</dbReference>
<evidence type="ECO:0000256" key="7">
    <source>
        <dbReference type="ARBA" id="ARBA00034487"/>
    </source>
</evidence>
<comment type="catalytic activity">
    <reaction evidence="10">
        <text>arsenic triglutathione + [thioredoxin]-dithiol + S-adenosyl-L-methionine + 2 H2O = methylarsonous acid + [thioredoxin]-disulfide + 3 glutathione + S-adenosyl-L-homocysteine + H(+)</text>
        <dbReference type="Rhea" id="RHEA:69460"/>
        <dbReference type="Rhea" id="RHEA-COMP:10698"/>
        <dbReference type="Rhea" id="RHEA-COMP:10700"/>
        <dbReference type="ChEBI" id="CHEBI:15377"/>
        <dbReference type="ChEBI" id="CHEBI:15378"/>
        <dbReference type="ChEBI" id="CHEBI:17826"/>
        <dbReference type="ChEBI" id="CHEBI:29950"/>
        <dbReference type="ChEBI" id="CHEBI:50058"/>
        <dbReference type="ChEBI" id="CHEBI:57856"/>
        <dbReference type="ChEBI" id="CHEBI:57925"/>
        <dbReference type="ChEBI" id="CHEBI:59789"/>
        <dbReference type="ChEBI" id="CHEBI:183640"/>
        <dbReference type="EC" id="2.1.1.137"/>
    </reaction>
</comment>